<dbReference type="GO" id="GO:0005524">
    <property type="term" value="F:ATP binding"/>
    <property type="evidence" value="ECO:0007669"/>
    <property type="project" value="UniProtKB-KW"/>
</dbReference>
<feature type="transmembrane region" description="Helical" evidence="12">
    <location>
        <begin position="192"/>
        <end position="219"/>
    </location>
</feature>
<dbReference type="GO" id="GO:0012505">
    <property type="term" value="C:endomembrane system"/>
    <property type="evidence" value="ECO:0007669"/>
    <property type="project" value="UniProtKB-SubCell"/>
</dbReference>
<dbReference type="InterPro" id="IPR017871">
    <property type="entry name" value="ABC_transporter-like_CS"/>
</dbReference>
<keyword evidence="4 12" id="KW-0812">Transmembrane</keyword>
<keyword evidence="11" id="KW-0175">Coiled coil</keyword>
<dbReference type="GO" id="GO:0016020">
    <property type="term" value="C:membrane"/>
    <property type="evidence" value="ECO:0007669"/>
    <property type="project" value="InterPro"/>
</dbReference>
<evidence type="ECO:0000256" key="13">
    <source>
        <dbReference type="SAM" id="SignalP"/>
    </source>
</evidence>
<organism evidence="16 17">
    <name type="scientific">Nothobranchius furzeri</name>
    <name type="common">Turquoise killifish</name>
    <dbReference type="NCBI Taxonomy" id="105023"/>
    <lineage>
        <taxon>Eukaryota</taxon>
        <taxon>Metazoa</taxon>
        <taxon>Chordata</taxon>
        <taxon>Craniata</taxon>
        <taxon>Vertebrata</taxon>
        <taxon>Euteleostomi</taxon>
        <taxon>Actinopterygii</taxon>
        <taxon>Neopterygii</taxon>
        <taxon>Teleostei</taxon>
        <taxon>Neoteleostei</taxon>
        <taxon>Acanthomorphata</taxon>
        <taxon>Ovalentaria</taxon>
        <taxon>Atherinomorphae</taxon>
        <taxon>Cyprinodontiformes</taxon>
        <taxon>Nothobranchiidae</taxon>
        <taxon>Nothobranchius</taxon>
    </lineage>
</organism>
<feature type="domain" description="ABC transporter" evidence="14">
    <location>
        <begin position="504"/>
        <end position="739"/>
    </location>
</feature>
<evidence type="ECO:0000256" key="5">
    <source>
        <dbReference type="ARBA" id="ARBA00022741"/>
    </source>
</evidence>
<feature type="transmembrane region" description="Helical" evidence="12">
    <location>
        <begin position="150"/>
        <end position="172"/>
    </location>
</feature>
<keyword evidence="3" id="KW-0813">Transport</keyword>
<feature type="coiled-coil region" evidence="11">
    <location>
        <begin position="303"/>
        <end position="330"/>
    </location>
</feature>
<dbReference type="Proteomes" id="UP000694548">
    <property type="component" value="Chromosome sgr12"/>
</dbReference>
<comment type="subcellular location">
    <subcellularLocation>
        <location evidence="1">Endomembrane system</location>
        <topology evidence="1">Multi-pass membrane protein</topology>
    </subcellularLocation>
</comment>
<evidence type="ECO:0000256" key="7">
    <source>
        <dbReference type="ARBA" id="ARBA00022856"/>
    </source>
</evidence>
<dbReference type="Gene3D" id="1.20.1560.10">
    <property type="entry name" value="ABC transporter type 1, transmembrane domain"/>
    <property type="match status" value="1"/>
</dbReference>
<evidence type="ECO:0000259" key="15">
    <source>
        <dbReference type="PROSITE" id="PS50929"/>
    </source>
</evidence>
<dbReference type="Ensembl" id="ENSNFUT00015020910.1">
    <property type="protein sequence ID" value="ENSNFUP00015019979.1"/>
    <property type="gene ID" value="ENSNFUG00015009676.1"/>
</dbReference>
<keyword evidence="9 12" id="KW-1133">Transmembrane helix</keyword>
<dbReference type="SUPFAM" id="SSF90123">
    <property type="entry name" value="ABC transporter transmembrane region"/>
    <property type="match status" value="1"/>
</dbReference>
<keyword evidence="10 12" id="KW-0472">Membrane</keyword>
<protein>
    <submittedName>
        <fullName evidence="16">Transporter associated with antigen processing, subunit type t, teleost specific</fullName>
    </submittedName>
</protein>
<evidence type="ECO:0000256" key="6">
    <source>
        <dbReference type="ARBA" id="ARBA00022840"/>
    </source>
</evidence>
<dbReference type="SMART" id="SM00382">
    <property type="entry name" value="AAA"/>
    <property type="match status" value="1"/>
</dbReference>
<dbReference type="AlphaFoldDB" id="A0A8C6NRF7"/>
<reference evidence="16" key="2">
    <citation type="submission" date="2025-08" db="UniProtKB">
        <authorList>
            <consortium name="Ensembl"/>
        </authorList>
    </citation>
    <scope>IDENTIFICATION</scope>
</reference>
<sequence>MRGLLTHGSCIILLDVVLCSAQWAGMLLLKCSSCGGLPEVWAFHLMKWMLLHAVASVLADGKLQSVLCRFTALLCLLPPVFETGRIIVAPPLEPYSGPSPNLSMLLLGATSSLLACVIWENWLSRNTKDNKLDTKQILLRVLTYFKPDRLYLIAAFGFLILGVVCDTYIPLYQGQVIDVISGQKLQTGFGDAIGRLVVISVGSALFSGMRGGIFMCTLARLNKRLKHLLFQSLLKQEVHFFEENNPGRLSSRLHSDVDRMGRTVALNANVAVRSTVKTVLMLRVMLGLSWELTLLTCIEMPLLAIIQNKYINLSKELKEQTQECHAQNKDLASQTVGGIQTIRSFNTEKDELRRYHVALDELLAIRRRSGIFSAVYLLIRRVRIIIRLAQCFCFLCCWFVIFSHSVSDSSPFSCVIQMVSLGIKMVMLIQARSLISSGRLSIGSLLSFFLYQKPMSANLREIMYCYGETMSTVGVISKVLSYVDRTPKCKKEGGLAPEKLEGRIVFQNVTFSYPSAAADKPALKSVSLEVQPGKVTALVGLSGSGKSSCVSLLKRLYEPQEGLILLDGEPLHHYNQKYFHRKVALVSQNPVLFSGSLRYNIEYGLKDCSIEKVKEVAKKIDAHDFISEMEDGYDTDVGESGGKLAGGQKQCIAIIRALIREPRVIILDEATSRLDVNAEQAVLKEVLARGRTVLIVAHQLRIAENADHIVMLQDGSVQEEGTHEELMRKKGCYYRLKEELFSESG</sequence>
<dbReference type="InterPro" id="IPR036640">
    <property type="entry name" value="ABC1_TM_sf"/>
</dbReference>
<dbReference type="InterPro" id="IPR011527">
    <property type="entry name" value="ABC1_TM_dom"/>
</dbReference>
<evidence type="ECO:0000256" key="2">
    <source>
        <dbReference type="ARBA" id="ARBA00006493"/>
    </source>
</evidence>
<dbReference type="InterPro" id="IPR003593">
    <property type="entry name" value="AAA+_ATPase"/>
</dbReference>
<dbReference type="SUPFAM" id="SSF52540">
    <property type="entry name" value="P-loop containing nucleoside triphosphate hydrolases"/>
    <property type="match status" value="1"/>
</dbReference>
<dbReference type="Gene3D" id="3.40.50.300">
    <property type="entry name" value="P-loop containing nucleotide triphosphate hydrolases"/>
    <property type="match status" value="1"/>
</dbReference>
<evidence type="ECO:0000256" key="9">
    <source>
        <dbReference type="ARBA" id="ARBA00022989"/>
    </source>
</evidence>
<reference evidence="16" key="1">
    <citation type="submission" date="2014-08" db="EMBL/GenBank/DDBJ databases">
        <authorList>
            <person name="Senf B."/>
            <person name="Petzold A."/>
            <person name="Downie B.R."/>
            <person name="Koch P."/>
            <person name="Platzer M."/>
        </authorList>
    </citation>
    <scope>NUCLEOTIDE SEQUENCE [LARGE SCALE GENOMIC DNA]</scope>
    <source>
        <strain evidence="16">GRZ</strain>
    </source>
</reference>
<dbReference type="GO" id="GO:0016887">
    <property type="term" value="F:ATP hydrolysis activity"/>
    <property type="evidence" value="ECO:0007669"/>
    <property type="project" value="InterPro"/>
</dbReference>
<dbReference type="InterPro" id="IPR027417">
    <property type="entry name" value="P-loop_NTPase"/>
</dbReference>
<dbReference type="InterPro" id="IPR039421">
    <property type="entry name" value="Type_1_exporter"/>
</dbReference>
<accession>A0A8C6NRF7</accession>
<feature type="signal peptide" evidence="13">
    <location>
        <begin position="1"/>
        <end position="21"/>
    </location>
</feature>
<proteinExistence type="inferred from homology"/>
<dbReference type="Pfam" id="PF00005">
    <property type="entry name" value="ABC_tran"/>
    <property type="match status" value="1"/>
</dbReference>
<dbReference type="PANTHER" id="PTHR43394:SF14">
    <property type="entry name" value="TRANSPORTER 2, ATP BINDING CASSETTE SUBFAMILY B"/>
    <property type="match status" value="1"/>
</dbReference>
<evidence type="ECO:0000256" key="10">
    <source>
        <dbReference type="ARBA" id="ARBA00023136"/>
    </source>
</evidence>
<dbReference type="GeneTree" id="ENSGT00940000166090"/>
<keyword evidence="6" id="KW-0067">ATP-binding</keyword>
<keyword evidence="5" id="KW-0547">Nucleotide-binding</keyword>
<feature type="chain" id="PRO_5034321218" evidence="13">
    <location>
        <begin position="22"/>
        <end position="745"/>
    </location>
</feature>
<evidence type="ECO:0000256" key="12">
    <source>
        <dbReference type="SAM" id="Phobius"/>
    </source>
</evidence>
<keyword evidence="7" id="KW-0653">Protein transport</keyword>
<dbReference type="PANTHER" id="PTHR43394">
    <property type="entry name" value="ATP-DEPENDENT PERMEASE MDL1, MITOCHONDRIAL"/>
    <property type="match status" value="1"/>
</dbReference>
<comment type="similarity">
    <text evidence="2">Belongs to the ABC transporter superfamily. ABCB family. MHC peptide exporter (TC 3.A.1.209) subfamily.</text>
</comment>
<evidence type="ECO:0000256" key="11">
    <source>
        <dbReference type="SAM" id="Coils"/>
    </source>
</evidence>
<evidence type="ECO:0000256" key="3">
    <source>
        <dbReference type="ARBA" id="ARBA00022448"/>
    </source>
</evidence>
<feature type="transmembrane region" description="Helical" evidence="12">
    <location>
        <begin position="66"/>
        <end position="88"/>
    </location>
</feature>
<gene>
    <name evidence="16" type="primary">tap2t</name>
</gene>
<reference evidence="16" key="3">
    <citation type="submission" date="2025-09" db="UniProtKB">
        <authorList>
            <consortium name="Ensembl"/>
        </authorList>
    </citation>
    <scope>IDENTIFICATION</scope>
</reference>
<evidence type="ECO:0000256" key="8">
    <source>
        <dbReference type="ARBA" id="ARBA00022967"/>
    </source>
</evidence>
<dbReference type="PROSITE" id="PS50893">
    <property type="entry name" value="ABC_TRANSPORTER_2"/>
    <property type="match status" value="1"/>
</dbReference>
<feature type="transmembrane region" description="Helical" evidence="12">
    <location>
        <begin position="384"/>
        <end position="404"/>
    </location>
</feature>
<evidence type="ECO:0000313" key="16">
    <source>
        <dbReference type="Ensembl" id="ENSNFUP00015019979.1"/>
    </source>
</evidence>
<keyword evidence="13" id="KW-0732">Signal</keyword>
<feature type="transmembrane region" description="Helical" evidence="12">
    <location>
        <begin position="40"/>
        <end position="59"/>
    </location>
</feature>
<name>A0A8C6NRF7_NOTFU</name>
<feature type="transmembrane region" description="Helical" evidence="12">
    <location>
        <begin position="100"/>
        <end position="119"/>
    </location>
</feature>
<dbReference type="PROSITE" id="PS50929">
    <property type="entry name" value="ABC_TM1F"/>
    <property type="match status" value="1"/>
</dbReference>
<dbReference type="GO" id="GO:0015421">
    <property type="term" value="F:ABC-type oligopeptide transporter activity"/>
    <property type="evidence" value="ECO:0007669"/>
    <property type="project" value="TreeGrafter"/>
</dbReference>
<evidence type="ECO:0000259" key="14">
    <source>
        <dbReference type="PROSITE" id="PS50893"/>
    </source>
</evidence>
<dbReference type="FunFam" id="3.40.50.300:FF:000140">
    <property type="entry name" value="Lipid A export ATP-binding/permease protein MsbA"/>
    <property type="match status" value="1"/>
</dbReference>
<dbReference type="InterPro" id="IPR003439">
    <property type="entry name" value="ABC_transporter-like_ATP-bd"/>
</dbReference>
<keyword evidence="8" id="KW-1278">Translocase</keyword>
<keyword evidence="7" id="KW-0571">Peptide transport</keyword>
<keyword evidence="17" id="KW-1185">Reference proteome</keyword>
<evidence type="ECO:0000256" key="1">
    <source>
        <dbReference type="ARBA" id="ARBA00004127"/>
    </source>
</evidence>
<dbReference type="Pfam" id="PF00664">
    <property type="entry name" value="ABC_membrane"/>
    <property type="match status" value="1"/>
</dbReference>
<evidence type="ECO:0000256" key="4">
    <source>
        <dbReference type="ARBA" id="ARBA00022692"/>
    </source>
</evidence>
<dbReference type="PROSITE" id="PS00211">
    <property type="entry name" value="ABC_TRANSPORTER_1"/>
    <property type="match status" value="1"/>
</dbReference>
<evidence type="ECO:0000313" key="17">
    <source>
        <dbReference type="Proteomes" id="UP000694548"/>
    </source>
</evidence>
<feature type="domain" description="ABC transmembrane type-1" evidence="15">
    <location>
        <begin position="153"/>
        <end position="471"/>
    </location>
</feature>